<evidence type="ECO:0000256" key="1">
    <source>
        <dbReference type="SAM" id="MobiDB-lite"/>
    </source>
</evidence>
<dbReference type="OrthoDB" id="4401005at2"/>
<evidence type="ECO:0000256" key="2">
    <source>
        <dbReference type="SAM" id="Phobius"/>
    </source>
</evidence>
<keyword evidence="2" id="KW-1133">Transmembrane helix</keyword>
<feature type="region of interest" description="Disordered" evidence="1">
    <location>
        <begin position="178"/>
        <end position="212"/>
    </location>
</feature>
<keyword evidence="5" id="KW-1185">Reference proteome</keyword>
<organism evidence="4 5">
    <name type="scientific">Mumia flava</name>
    <dbReference type="NCBI Taxonomy" id="1348852"/>
    <lineage>
        <taxon>Bacteria</taxon>
        <taxon>Bacillati</taxon>
        <taxon>Actinomycetota</taxon>
        <taxon>Actinomycetes</taxon>
        <taxon>Propionibacteriales</taxon>
        <taxon>Nocardioidaceae</taxon>
        <taxon>Mumia</taxon>
    </lineage>
</organism>
<keyword evidence="3" id="KW-0732">Signal</keyword>
<evidence type="ECO:0000256" key="3">
    <source>
        <dbReference type="SAM" id="SignalP"/>
    </source>
</evidence>
<feature type="compositionally biased region" description="Acidic residues" evidence="1">
    <location>
        <begin position="197"/>
        <end position="210"/>
    </location>
</feature>
<evidence type="ECO:0000313" key="4">
    <source>
        <dbReference type="EMBL" id="PJJ58066.1"/>
    </source>
</evidence>
<keyword evidence="2" id="KW-0472">Membrane</keyword>
<proteinExistence type="predicted"/>
<gene>
    <name evidence="4" type="ORF">CLV56_2311</name>
</gene>
<dbReference type="RefSeq" id="WP_100414848.1">
    <property type="nucleotide sequence ID" value="NZ_PGEZ01000001.1"/>
</dbReference>
<accession>A0A2M9BJE0</accession>
<sequence>MRLYALAAATLVGAALSFPLAAHASVPLAASASVPLAAKADVAPVTGEVCEDATGTTVVVDFTDLGGDVEAGCAADSVGMTGLQALDAAGFEVTPVETGGLTAICRIDDQPSGSEALTVEGQDYTEACEEFPPAGAYWSYYVAEDGGAWEYAQTGADASEVVPGGYEGWRFQLNQSLESAPNPAFDPANPPTPTAPESDEDAEASGDSGDDGVSPVVWVVVGAGVVVVIGLGVAASRRRSSEDG</sequence>
<dbReference type="EMBL" id="PGEZ01000001">
    <property type="protein sequence ID" value="PJJ58066.1"/>
    <property type="molecule type" value="Genomic_DNA"/>
</dbReference>
<feature type="transmembrane region" description="Helical" evidence="2">
    <location>
        <begin position="216"/>
        <end position="235"/>
    </location>
</feature>
<feature type="chain" id="PRO_5014728235" evidence="3">
    <location>
        <begin position="25"/>
        <end position="244"/>
    </location>
</feature>
<feature type="signal peptide" evidence="3">
    <location>
        <begin position="1"/>
        <end position="24"/>
    </location>
</feature>
<dbReference type="Proteomes" id="UP000230842">
    <property type="component" value="Unassembled WGS sequence"/>
</dbReference>
<evidence type="ECO:0000313" key="5">
    <source>
        <dbReference type="Proteomes" id="UP000230842"/>
    </source>
</evidence>
<protein>
    <submittedName>
        <fullName evidence="4">Uncharacterized protein</fullName>
    </submittedName>
</protein>
<name>A0A2M9BJE0_9ACTN</name>
<keyword evidence="2" id="KW-0812">Transmembrane</keyword>
<comment type="caution">
    <text evidence="4">The sequence shown here is derived from an EMBL/GenBank/DDBJ whole genome shotgun (WGS) entry which is preliminary data.</text>
</comment>
<dbReference type="AlphaFoldDB" id="A0A2M9BJE0"/>
<reference evidence="4 5" key="1">
    <citation type="submission" date="2017-11" db="EMBL/GenBank/DDBJ databases">
        <title>Genomic Encyclopedia of Archaeal and Bacterial Type Strains, Phase II (KMG-II): From Individual Species to Whole Genera.</title>
        <authorList>
            <person name="Goeker M."/>
        </authorList>
    </citation>
    <scope>NUCLEOTIDE SEQUENCE [LARGE SCALE GENOMIC DNA]</scope>
    <source>
        <strain evidence="4 5">DSM 27763</strain>
    </source>
</reference>